<evidence type="ECO:0000256" key="5">
    <source>
        <dbReference type="ARBA" id="ARBA00023136"/>
    </source>
</evidence>
<feature type="transmembrane region" description="Helical" evidence="6">
    <location>
        <begin position="147"/>
        <end position="169"/>
    </location>
</feature>
<evidence type="ECO:0000313" key="8">
    <source>
        <dbReference type="EMBL" id="RHK50012.1"/>
    </source>
</evidence>
<gene>
    <name evidence="8" type="ORF">DW060_08030</name>
</gene>
<dbReference type="SUPFAM" id="SSF103481">
    <property type="entry name" value="Multidrug resistance efflux transporter EmrE"/>
    <property type="match status" value="2"/>
</dbReference>
<dbReference type="RefSeq" id="WP_118355499.1">
    <property type="nucleotide sequence ID" value="NZ_CAUBBM010000006.1"/>
</dbReference>
<evidence type="ECO:0000259" key="7">
    <source>
        <dbReference type="Pfam" id="PF00892"/>
    </source>
</evidence>
<dbReference type="AlphaFoldDB" id="A0A3R6JBG6"/>
<feature type="transmembrane region" description="Helical" evidence="6">
    <location>
        <begin position="181"/>
        <end position="201"/>
    </location>
</feature>
<feature type="domain" description="EamA" evidence="7">
    <location>
        <begin position="6"/>
        <end position="139"/>
    </location>
</feature>
<dbReference type="GO" id="GO:0016020">
    <property type="term" value="C:membrane"/>
    <property type="evidence" value="ECO:0007669"/>
    <property type="project" value="UniProtKB-SubCell"/>
</dbReference>
<keyword evidence="3 6" id="KW-0812">Transmembrane</keyword>
<dbReference type="OrthoDB" id="9806740at2"/>
<comment type="subcellular location">
    <subcellularLocation>
        <location evidence="1">Membrane</location>
        <topology evidence="1">Multi-pass membrane protein</topology>
    </subcellularLocation>
</comment>
<dbReference type="InterPro" id="IPR000620">
    <property type="entry name" value="EamA_dom"/>
</dbReference>
<evidence type="ECO:0000256" key="2">
    <source>
        <dbReference type="ARBA" id="ARBA00007362"/>
    </source>
</evidence>
<comment type="caution">
    <text evidence="8">The sequence shown here is derived from an EMBL/GenBank/DDBJ whole genome shotgun (WGS) entry which is preliminary data.</text>
</comment>
<keyword evidence="9" id="KW-1185">Reference proteome</keyword>
<comment type="similarity">
    <text evidence="2">Belongs to the EamA transporter family.</text>
</comment>
<feature type="transmembrane region" description="Helical" evidence="6">
    <location>
        <begin position="245"/>
        <end position="263"/>
    </location>
</feature>
<dbReference type="Gene3D" id="1.10.3730.20">
    <property type="match status" value="1"/>
</dbReference>
<organism evidence="8 9">
    <name type="scientific">Leyella stercorea</name>
    <dbReference type="NCBI Taxonomy" id="363265"/>
    <lineage>
        <taxon>Bacteria</taxon>
        <taxon>Pseudomonadati</taxon>
        <taxon>Bacteroidota</taxon>
        <taxon>Bacteroidia</taxon>
        <taxon>Bacteroidales</taxon>
        <taxon>Prevotellaceae</taxon>
        <taxon>Leyella</taxon>
    </lineage>
</organism>
<feature type="transmembrane region" description="Helical" evidence="6">
    <location>
        <begin position="213"/>
        <end position="233"/>
    </location>
</feature>
<dbReference type="EMBL" id="QRNO01000036">
    <property type="protein sequence ID" value="RHK50012.1"/>
    <property type="molecule type" value="Genomic_DNA"/>
</dbReference>
<accession>A0A3R6JBG6</accession>
<feature type="transmembrane region" description="Helical" evidence="6">
    <location>
        <begin position="95"/>
        <end position="116"/>
    </location>
</feature>
<name>A0A3R6JBG6_9BACT</name>
<dbReference type="InterPro" id="IPR050638">
    <property type="entry name" value="AA-Vitamin_Transporters"/>
</dbReference>
<evidence type="ECO:0000256" key="4">
    <source>
        <dbReference type="ARBA" id="ARBA00022989"/>
    </source>
</evidence>
<feature type="transmembrane region" description="Helical" evidence="6">
    <location>
        <begin position="269"/>
        <end position="286"/>
    </location>
</feature>
<dbReference type="PANTHER" id="PTHR32322">
    <property type="entry name" value="INNER MEMBRANE TRANSPORTER"/>
    <property type="match status" value="1"/>
</dbReference>
<feature type="transmembrane region" description="Helical" evidence="6">
    <location>
        <begin position="39"/>
        <end position="56"/>
    </location>
</feature>
<evidence type="ECO:0000256" key="1">
    <source>
        <dbReference type="ARBA" id="ARBA00004141"/>
    </source>
</evidence>
<proteinExistence type="inferred from homology"/>
<keyword evidence="5 6" id="KW-0472">Membrane</keyword>
<protein>
    <submittedName>
        <fullName evidence="8">EamA/RhaT family transporter</fullName>
    </submittedName>
</protein>
<feature type="transmembrane region" description="Helical" evidence="6">
    <location>
        <begin position="123"/>
        <end position="141"/>
    </location>
</feature>
<evidence type="ECO:0000313" key="9">
    <source>
        <dbReference type="Proteomes" id="UP000286598"/>
    </source>
</evidence>
<keyword evidence="4 6" id="KW-1133">Transmembrane helix</keyword>
<reference evidence="8 9" key="1">
    <citation type="submission" date="2018-08" db="EMBL/GenBank/DDBJ databases">
        <title>A genome reference for cultivated species of the human gut microbiota.</title>
        <authorList>
            <person name="Zou Y."/>
            <person name="Xue W."/>
            <person name="Luo G."/>
        </authorList>
    </citation>
    <scope>NUCLEOTIDE SEQUENCE [LARGE SCALE GENOMIC DNA]</scope>
    <source>
        <strain evidence="8 9">AF42-9</strain>
    </source>
</reference>
<sequence length="314" mass="33773">MNVKLRGTLCGVGAAVFYGTNPLGAMNLYQDGISANSTLFYRFGLAIVMLGVMMLVQRKKFGVTRSELLLLAILGMFMGSSSASLFISFNYMDVGIASTLLFVYPVMVAVIMALLFKEKVTPTTAVSIMLAFGGIALLNQSPDGSSLSTLGVLLVMASSLTYAVYIVVVNKSKLRMSSVKLTFYVLIFGLMTILGYTFAMGETVQLLTTPHQWLYAAQLALMPTVLSLVLMAIAVKDIGSTPTAILGALEPITAVAIGCFCFGESFTTRLAVGIALILTAVLLIIGGKQMSPQRMTVAFTRLGRMIVKTWRWKS</sequence>
<feature type="domain" description="EamA" evidence="7">
    <location>
        <begin position="150"/>
        <end position="285"/>
    </location>
</feature>
<dbReference type="Pfam" id="PF00892">
    <property type="entry name" value="EamA"/>
    <property type="match status" value="2"/>
</dbReference>
<feature type="transmembrane region" description="Helical" evidence="6">
    <location>
        <begin position="68"/>
        <end position="89"/>
    </location>
</feature>
<dbReference type="Proteomes" id="UP000286598">
    <property type="component" value="Unassembled WGS sequence"/>
</dbReference>
<dbReference type="InterPro" id="IPR037185">
    <property type="entry name" value="EmrE-like"/>
</dbReference>
<evidence type="ECO:0000256" key="6">
    <source>
        <dbReference type="SAM" id="Phobius"/>
    </source>
</evidence>
<dbReference type="PANTHER" id="PTHR32322:SF2">
    <property type="entry name" value="EAMA DOMAIN-CONTAINING PROTEIN"/>
    <property type="match status" value="1"/>
</dbReference>
<evidence type="ECO:0000256" key="3">
    <source>
        <dbReference type="ARBA" id="ARBA00022692"/>
    </source>
</evidence>